<dbReference type="InterPro" id="IPR016161">
    <property type="entry name" value="Ald_DH/histidinol_DH"/>
</dbReference>
<accession>A0A069PIV5</accession>
<keyword evidence="7" id="KW-1185">Reference proteome</keyword>
<dbReference type="InterPro" id="IPR016163">
    <property type="entry name" value="Ald_DH_C"/>
</dbReference>
<evidence type="ECO:0000313" key="6">
    <source>
        <dbReference type="EMBL" id="KDR40530.1"/>
    </source>
</evidence>
<dbReference type="PANTHER" id="PTHR11699">
    <property type="entry name" value="ALDEHYDE DEHYDROGENASE-RELATED"/>
    <property type="match status" value="1"/>
</dbReference>
<feature type="active site" evidence="3">
    <location>
        <position position="250"/>
    </location>
</feature>
<dbReference type="EMBL" id="JFHC01000039">
    <property type="protein sequence ID" value="KDR40530.1"/>
    <property type="molecule type" value="Genomic_DNA"/>
</dbReference>
<dbReference type="Gene3D" id="3.40.605.10">
    <property type="entry name" value="Aldehyde Dehydrogenase, Chain A, domain 1"/>
    <property type="match status" value="1"/>
</dbReference>
<dbReference type="CDD" id="cd07114">
    <property type="entry name" value="ALDH_DhaS"/>
    <property type="match status" value="1"/>
</dbReference>
<dbReference type="Proteomes" id="UP000027466">
    <property type="component" value="Unassembled WGS sequence"/>
</dbReference>
<comment type="caution">
    <text evidence="6">The sequence shown here is derived from an EMBL/GenBank/DDBJ whole genome shotgun (WGS) entry which is preliminary data.</text>
</comment>
<keyword evidence="2 4" id="KW-0560">Oxidoreductase</keyword>
<evidence type="ECO:0000313" key="7">
    <source>
        <dbReference type="Proteomes" id="UP000027466"/>
    </source>
</evidence>
<dbReference type="RefSeq" id="WP_035942097.1">
    <property type="nucleotide sequence ID" value="NZ_CADFFX010000027.1"/>
</dbReference>
<comment type="similarity">
    <text evidence="1 4">Belongs to the aldehyde dehydrogenase family.</text>
</comment>
<evidence type="ECO:0000256" key="1">
    <source>
        <dbReference type="ARBA" id="ARBA00009986"/>
    </source>
</evidence>
<evidence type="ECO:0000259" key="5">
    <source>
        <dbReference type="Pfam" id="PF00171"/>
    </source>
</evidence>
<dbReference type="FunFam" id="3.40.605.10:FF:000026">
    <property type="entry name" value="Aldehyde dehydrogenase, putative"/>
    <property type="match status" value="1"/>
</dbReference>
<dbReference type="InterPro" id="IPR015590">
    <property type="entry name" value="Aldehyde_DH_dom"/>
</dbReference>
<protein>
    <submittedName>
        <fullName evidence="6">Carnitine dehydratase</fullName>
    </submittedName>
</protein>
<organism evidence="6 7">
    <name type="scientific">Caballeronia glathei</name>
    <dbReference type="NCBI Taxonomy" id="60547"/>
    <lineage>
        <taxon>Bacteria</taxon>
        <taxon>Pseudomonadati</taxon>
        <taxon>Pseudomonadota</taxon>
        <taxon>Betaproteobacteria</taxon>
        <taxon>Burkholderiales</taxon>
        <taxon>Burkholderiaceae</taxon>
        <taxon>Caballeronia</taxon>
    </lineage>
</organism>
<dbReference type="AlphaFoldDB" id="A0A069PIV5"/>
<dbReference type="PROSITE" id="PS00070">
    <property type="entry name" value="ALDEHYDE_DEHYDR_CYS"/>
    <property type="match status" value="1"/>
</dbReference>
<reference evidence="6 7" key="1">
    <citation type="submission" date="2014-03" db="EMBL/GenBank/DDBJ databases">
        <title>Draft Genome Sequences of Four Burkholderia Strains.</title>
        <authorList>
            <person name="Liu X.Y."/>
            <person name="Li C.X."/>
            <person name="Xu J.H."/>
        </authorList>
    </citation>
    <scope>NUCLEOTIDE SEQUENCE [LARGE SCALE GENOMIC DNA]</scope>
    <source>
        <strain evidence="6 7">DSM 50014</strain>
    </source>
</reference>
<evidence type="ECO:0000256" key="2">
    <source>
        <dbReference type="ARBA" id="ARBA00023002"/>
    </source>
</evidence>
<dbReference type="InterPro" id="IPR016160">
    <property type="entry name" value="Ald_DH_CS_CYS"/>
</dbReference>
<dbReference type="GO" id="GO:0016620">
    <property type="term" value="F:oxidoreductase activity, acting on the aldehyde or oxo group of donors, NAD or NADP as acceptor"/>
    <property type="evidence" value="ECO:0007669"/>
    <property type="project" value="InterPro"/>
</dbReference>
<evidence type="ECO:0000256" key="3">
    <source>
        <dbReference type="PROSITE-ProRule" id="PRU10007"/>
    </source>
</evidence>
<dbReference type="FunFam" id="3.40.605.10:FF:000007">
    <property type="entry name" value="NAD/NADP-dependent betaine aldehyde dehydrogenase"/>
    <property type="match status" value="1"/>
</dbReference>
<dbReference type="InterPro" id="IPR016162">
    <property type="entry name" value="Ald_DH_N"/>
</dbReference>
<gene>
    <name evidence="6" type="ORF">BG61_24305</name>
</gene>
<name>A0A069PIV5_9BURK</name>
<dbReference type="Gene3D" id="3.40.309.10">
    <property type="entry name" value="Aldehyde Dehydrogenase, Chain A, domain 2"/>
    <property type="match status" value="1"/>
</dbReference>
<sequence length="493" mass="53035">MKTYQLWINGKHEDPTKGEWIDTVNPYTGEPWARIPRGTAEDSARAVKAAKRALDDSPWSRMTATERGKVMRRIGDLIVQHAAHLAATETRDNGKVFTEMQGQLMTIPEYWYYYGGLADKIEGAVMPVENADVFAFTMHEPVGVVAALTAWNSPLQFLSLKCAPALAAGCTVVVKPSEFASASSLEFAALTKEAGLPDGVFNVVTGFGNEAGAALVEHEDVAKISFTGSDITGKRIYDTAARGMKRVAMELGGKSPNIVFEDADLDAAAVGVVSGIFGAAGQMCIAGSRLLVQNSIKERFTECLLALARGVRLGDPMQPETNVGPIATPPQYAKVLDYIEIARREGARCILGGKPAAGPGVKGGQFVEPTIFTNVTNDMRIAQEEVFGPVLSIIGFDDEQHAVALANSVIYGLVAGVWTGNIGRAMRMTKALKAGTVWVNTYRAYSFMMPFGGMKMSGIGRENGIEAVHEFLETKSVFLSTSEKPPANPFVQR</sequence>
<evidence type="ECO:0000256" key="4">
    <source>
        <dbReference type="RuleBase" id="RU003345"/>
    </source>
</evidence>
<dbReference type="PROSITE" id="PS00687">
    <property type="entry name" value="ALDEHYDE_DEHYDR_GLU"/>
    <property type="match status" value="1"/>
</dbReference>
<feature type="domain" description="Aldehyde dehydrogenase" evidence="5">
    <location>
        <begin position="19"/>
        <end position="477"/>
    </location>
</feature>
<proteinExistence type="inferred from homology"/>
<dbReference type="SUPFAM" id="SSF53720">
    <property type="entry name" value="ALDH-like"/>
    <property type="match status" value="1"/>
</dbReference>
<dbReference type="Pfam" id="PF00171">
    <property type="entry name" value="Aldedh"/>
    <property type="match status" value="1"/>
</dbReference>
<dbReference type="FunFam" id="3.40.309.10:FF:000012">
    <property type="entry name" value="Betaine aldehyde dehydrogenase"/>
    <property type="match status" value="1"/>
</dbReference>
<dbReference type="InterPro" id="IPR029510">
    <property type="entry name" value="Ald_DH_CS_GLU"/>
</dbReference>